<sequence length="518" mass="56492">MSVRVTVTEDAECELKNKLSVNRWPLASLQLMVTGGCDRAVRLWARYVTSGPVATLRGHRATVLDVAVYRPAGQILSYSRDAELKVWDISTHRCLKTLRLPFPCLQPGHIPEHGGFPFLLLRPPLPQATQPHLLVACKDYLAVLQLSETRRGVAALTCALYNPTLKEVAAGRADSSVSLWDVTTGRRRLHILNAHGEAELTCMTLDSSHRRLITGARNGTIKVWSLLNGLNLHKLEPVAGSEVSALTCVPGSKVLAVGWSQRIAQYDVTADLKVKADMSWKSRGVHRADVLAVCPCPALGVVATASYDGEIVVWRLDVQGPLLHLRRQSLQLVFCLGLKRLFPAGRFYAPEEPGRCVPCLSSDQPENAVLVSGSTAGRLQVWDISRYALDTLVKINPNAARSWTAHEAPLACAEVLELSERLLVFTASVDGSAGLWTASGVPVGLFGRQDAWIFSSGYYIFRQNNAGDSAEEMTQREVKGHVSDSTDHGQTSQEKCFLQGKCSASLHAADTHSHTLTA</sequence>
<dbReference type="InterPro" id="IPR015943">
    <property type="entry name" value="WD40/YVTN_repeat-like_dom_sf"/>
</dbReference>
<evidence type="ECO:0000313" key="5">
    <source>
        <dbReference type="Ensembl" id="ENSSFAP00005047784.1"/>
    </source>
</evidence>
<evidence type="ECO:0000256" key="1">
    <source>
        <dbReference type="ARBA" id="ARBA00022574"/>
    </source>
</evidence>
<dbReference type="SUPFAM" id="SSF50978">
    <property type="entry name" value="WD40 repeat-like"/>
    <property type="match status" value="1"/>
</dbReference>
<protein>
    <submittedName>
        <fullName evidence="5">Uncharacterized protein</fullName>
    </submittedName>
</protein>
<organism evidence="5 6">
    <name type="scientific">Salarias fasciatus</name>
    <name type="common">Jewelled blenny</name>
    <name type="synonym">Blennius fasciatus</name>
    <dbReference type="NCBI Taxonomy" id="181472"/>
    <lineage>
        <taxon>Eukaryota</taxon>
        <taxon>Metazoa</taxon>
        <taxon>Chordata</taxon>
        <taxon>Craniata</taxon>
        <taxon>Vertebrata</taxon>
        <taxon>Euteleostomi</taxon>
        <taxon>Actinopterygii</taxon>
        <taxon>Neopterygii</taxon>
        <taxon>Teleostei</taxon>
        <taxon>Neoteleostei</taxon>
        <taxon>Acanthomorphata</taxon>
        <taxon>Ovalentaria</taxon>
        <taxon>Blenniimorphae</taxon>
        <taxon>Blenniiformes</taxon>
        <taxon>Blennioidei</taxon>
        <taxon>Blenniidae</taxon>
        <taxon>Salariinae</taxon>
        <taxon>Salarias</taxon>
    </lineage>
</organism>
<dbReference type="InterPro" id="IPR019775">
    <property type="entry name" value="WD40_repeat_CS"/>
</dbReference>
<dbReference type="InParanoid" id="A0A672J3A3"/>
<dbReference type="Gene3D" id="2.130.10.10">
    <property type="entry name" value="YVTN repeat-like/Quinoprotein amine dehydrogenase"/>
    <property type="match status" value="2"/>
</dbReference>
<dbReference type="PANTHER" id="PTHR44324">
    <property type="entry name" value="WD40 REPEAT DOMAIN 95"/>
    <property type="match status" value="1"/>
</dbReference>
<evidence type="ECO:0000256" key="4">
    <source>
        <dbReference type="SAM" id="MobiDB-lite"/>
    </source>
</evidence>
<feature type="region of interest" description="Disordered" evidence="4">
    <location>
        <begin position="471"/>
        <end position="490"/>
    </location>
</feature>
<dbReference type="PANTHER" id="PTHR44324:SF3">
    <property type="entry name" value="WD REPEAT-CONTAINING PROTEIN 49-LIKE"/>
    <property type="match status" value="1"/>
</dbReference>
<evidence type="ECO:0000313" key="6">
    <source>
        <dbReference type="Proteomes" id="UP000472267"/>
    </source>
</evidence>
<dbReference type="OMA" id="NCKQHET"/>
<dbReference type="InterPro" id="IPR036322">
    <property type="entry name" value="WD40_repeat_dom_sf"/>
</dbReference>
<keyword evidence="2" id="KW-0677">Repeat</keyword>
<dbReference type="Pfam" id="PF00400">
    <property type="entry name" value="WD40"/>
    <property type="match status" value="3"/>
</dbReference>
<dbReference type="PRINTS" id="PR00320">
    <property type="entry name" value="GPROTEINBRPT"/>
</dbReference>
<name>A0A672J3A3_SALFA</name>
<dbReference type="SMART" id="SM00320">
    <property type="entry name" value="WD40"/>
    <property type="match status" value="7"/>
</dbReference>
<feature type="compositionally biased region" description="Basic and acidic residues" evidence="4">
    <location>
        <begin position="473"/>
        <end position="487"/>
    </location>
</feature>
<dbReference type="InterPro" id="IPR020472">
    <property type="entry name" value="WD40_PAC1"/>
</dbReference>
<reference evidence="5" key="2">
    <citation type="submission" date="2025-08" db="UniProtKB">
        <authorList>
            <consortium name="Ensembl"/>
        </authorList>
    </citation>
    <scope>IDENTIFICATION</scope>
</reference>
<keyword evidence="6" id="KW-1185">Reference proteome</keyword>
<keyword evidence="1 3" id="KW-0853">WD repeat</keyword>
<dbReference type="AlphaFoldDB" id="A0A672J3A3"/>
<dbReference type="Proteomes" id="UP000472267">
    <property type="component" value="Chromosome 8"/>
</dbReference>
<evidence type="ECO:0000256" key="3">
    <source>
        <dbReference type="PROSITE-ProRule" id="PRU00221"/>
    </source>
</evidence>
<dbReference type="InterPro" id="IPR001680">
    <property type="entry name" value="WD40_rpt"/>
</dbReference>
<dbReference type="PROSITE" id="PS00678">
    <property type="entry name" value="WD_REPEATS_1"/>
    <property type="match status" value="1"/>
</dbReference>
<dbReference type="PROSITE" id="PS50082">
    <property type="entry name" value="WD_REPEATS_2"/>
    <property type="match status" value="3"/>
</dbReference>
<dbReference type="Ensembl" id="ENSSFAT00005049391.1">
    <property type="protein sequence ID" value="ENSSFAP00005047784.1"/>
    <property type="gene ID" value="ENSSFAG00005023227.1"/>
</dbReference>
<accession>A0A672J3A3</accession>
<feature type="repeat" description="WD" evidence="3">
    <location>
        <begin position="161"/>
        <end position="190"/>
    </location>
</feature>
<dbReference type="PROSITE" id="PS50294">
    <property type="entry name" value="WD_REPEATS_REGION"/>
    <property type="match status" value="1"/>
</dbReference>
<reference evidence="5" key="3">
    <citation type="submission" date="2025-09" db="UniProtKB">
        <authorList>
            <consortium name="Ensembl"/>
        </authorList>
    </citation>
    <scope>IDENTIFICATION</scope>
</reference>
<evidence type="ECO:0000256" key="2">
    <source>
        <dbReference type="ARBA" id="ARBA00022737"/>
    </source>
</evidence>
<feature type="repeat" description="WD" evidence="3">
    <location>
        <begin position="200"/>
        <end position="234"/>
    </location>
</feature>
<feature type="repeat" description="WD" evidence="3">
    <location>
        <begin position="56"/>
        <end position="97"/>
    </location>
</feature>
<dbReference type="SUPFAM" id="SSF50960">
    <property type="entry name" value="TolB, C-terminal domain"/>
    <property type="match status" value="1"/>
</dbReference>
<reference evidence="5" key="1">
    <citation type="submission" date="2019-06" db="EMBL/GenBank/DDBJ databases">
        <authorList>
            <consortium name="Wellcome Sanger Institute Data Sharing"/>
        </authorList>
    </citation>
    <scope>NUCLEOTIDE SEQUENCE [LARGE SCALE GENOMIC DNA]</scope>
</reference>
<dbReference type="InterPro" id="IPR051242">
    <property type="entry name" value="WD-EF-hand_domain"/>
</dbReference>
<proteinExistence type="predicted"/>